<feature type="transmembrane region" description="Helical" evidence="2">
    <location>
        <begin position="31"/>
        <end position="50"/>
    </location>
</feature>
<evidence type="ECO:0000313" key="4">
    <source>
        <dbReference type="Proteomes" id="UP001320326"/>
    </source>
</evidence>
<dbReference type="EMBL" id="AP023423">
    <property type="protein sequence ID" value="BCK87471.1"/>
    <property type="molecule type" value="Genomic_DNA"/>
</dbReference>
<reference evidence="3 4" key="1">
    <citation type="journal article" date="2022" name="Int. J. Syst. Evol. Microbiol.">
        <title>&lt;i&gt;Sideroxyarcus emersonii&lt;/i&gt; gen. nov. sp. nov., a neutrophilic, microaerobic iron- and thiosulfate-oxidizing bacterium isolated from iron-rich wetland sediment.</title>
        <authorList>
            <person name="Kato S."/>
            <person name="Itoh T."/>
            <person name="Iino T."/>
            <person name="Ohkuma M."/>
        </authorList>
    </citation>
    <scope>NUCLEOTIDE SEQUENCE [LARGE SCALE GENOMIC DNA]</scope>
    <source>
        <strain evidence="3 4">MIZ01</strain>
    </source>
</reference>
<evidence type="ECO:0000313" key="3">
    <source>
        <dbReference type="EMBL" id="BCK87471.1"/>
    </source>
</evidence>
<keyword evidence="4" id="KW-1185">Reference proteome</keyword>
<dbReference type="Proteomes" id="UP001320326">
    <property type="component" value="Chromosome"/>
</dbReference>
<proteinExistence type="predicted"/>
<dbReference type="KEGG" id="seme:MIZ01_1250"/>
<name>A0AAN2BYX0_9PROT</name>
<organism evidence="3 4">
    <name type="scientific">Sideroxyarcus emersonii</name>
    <dbReference type="NCBI Taxonomy" id="2764705"/>
    <lineage>
        <taxon>Bacteria</taxon>
        <taxon>Pseudomonadati</taxon>
        <taxon>Pseudomonadota</taxon>
        <taxon>Betaproteobacteria</taxon>
        <taxon>Nitrosomonadales</taxon>
        <taxon>Gallionellaceae</taxon>
        <taxon>Sideroxyarcus</taxon>
    </lineage>
</organism>
<evidence type="ECO:0000256" key="2">
    <source>
        <dbReference type="SAM" id="Phobius"/>
    </source>
</evidence>
<feature type="transmembrane region" description="Helical" evidence="2">
    <location>
        <begin position="128"/>
        <end position="147"/>
    </location>
</feature>
<feature type="transmembrane region" description="Helical" evidence="2">
    <location>
        <begin position="103"/>
        <end position="122"/>
    </location>
</feature>
<sequence>MTLKLSMTSLTASQPPADRRKQGSAPSSKDYGWTLYIIVITLLMAAGFFISYDHLYKPGDNIGYNLGLTGGLMMLTLLIYPLRKRMGFMRNWSILPKWFKWHMIFGILGPAFIMFHSTFSIASVNAGVAMVCMLLVSGSGIFGRFFYTKIHHGLYGRKASLEQLQANLESKGDVKSILSFAPELEQKLRDFRNQAIVSAKPGKFDLWNFVKLGFRAKWYSRVFVRELEDAMYANANEKQWNDAQMKRLDDLFYQNERFIRTYLLTVRDLAQFSTYEKLFSLWHIFHVPLVYMLAFSAIWHVIAVHKY</sequence>
<keyword evidence="2" id="KW-0812">Transmembrane</keyword>
<keyword evidence="2" id="KW-0472">Membrane</keyword>
<dbReference type="AlphaFoldDB" id="A0AAN2BYX0"/>
<feature type="compositionally biased region" description="Polar residues" evidence="1">
    <location>
        <begin position="1"/>
        <end position="14"/>
    </location>
</feature>
<feature type="transmembrane region" description="Helical" evidence="2">
    <location>
        <begin position="281"/>
        <end position="302"/>
    </location>
</feature>
<evidence type="ECO:0000256" key="1">
    <source>
        <dbReference type="SAM" id="MobiDB-lite"/>
    </source>
</evidence>
<accession>A0AAN2BYX0</accession>
<protein>
    <submittedName>
        <fullName evidence="3">Uncharacterized protein</fullName>
    </submittedName>
</protein>
<gene>
    <name evidence="3" type="ORF">MIZ01_1250</name>
</gene>
<feature type="region of interest" description="Disordered" evidence="1">
    <location>
        <begin position="1"/>
        <end position="27"/>
    </location>
</feature>
<keyword evidence="2" id="KW-1133">Transmembrane helix</keyword>
<feature type="transmembrane region" description="Helical" evidence="2">
    <location>
        <begin position="62"/>
        <end position="82"/>
    </location>
</feature>